<keyword evidence="2" id="KW-1185">Reference proteome</keyword>
<proteinExistence type="predicted"/>
<sequence>MLEETKHQEKGNANNEHEHFIKKTGYTIGRFKVPKSLENPPSRKFNFLTPSIKKVLIKAVE</sequence>
<evidence type="ECO:0000313" key="3">
    <source>
        <dbReference type="WBParaSite" id="nRc.2.0.1.t21445-RA"/>
    </source>
</evidence>
<reference evidence="3" key="1">
    <citation type="submission" date="2022-11" db="UniProtKB">
        <authorList>
            <consortium name="WormBaseParasite"/>
        </authorList>
    </citation>
    <scope>IDENTIFICATION</scope>
</reference>
<dbReference type="Proteomes" id="UP000887565">
    <property type="component" value="Unplaced"/>
</dbReference>
<evidence type="ECO:0000256" key="1">
    <source>
        <dbReference type="SAM" id="MobiDB-lite"/>
    </source>
</evidence>
<dbReference type="WBParaSite" id="nRc.2.0.1.t21445-RA">
    <property type="protein sequence ID" value="nRc.2.0.1.t21445-RA"/>
    <property type="gene ID" value="nRc.2.0.1.g21445"/>
</dbReference>
<accession>A0A915J5N2</accession>
<protein>
    <submittedName>
        <fullName evidence="3">Uncharacterized protein</fullName>
    </submittedName>
</protein>
<evidence type="ECO:0000313" key="2">
    <source>
        <dbReference type="Proteomes" id="UP000887565"/>
    </source>
</evidence>
<feature type="region of interest" description="Disordered" evidence="1">
    <location>
        <begin position="1"/>
        <end position="21"/>
    </location>
</feature>
<name>A0A915J5N2_ROMCU</name>
<dbReference type="AlphaFoldDB" id="A0A915J5N2"/>
<organism evidence="2 3">
    <name type="scientific">Romanomermis culicivorax</name>
    <name type="common">Nematode worm</name>
    <dbReference type="NCBI Taxonomy" id="13658"/>
    <lineage>
        <taxon>Eukaryota</taxon>
        <taxon>Metazoa</taxon>
        <taxon>Ecdysozoa</taxon>
        <taxon>Nematoda</taxon>
        <taxon>Enoplea</taxon>
        <taxon>Dorylaimia</taxon>
        <taxon>Mermithida</taxon>
        <taxon>Mermithoidea</taxon>
        <taxon>Mermithidae</taxon>
        <taxon>Romanomermis</taxon>
    </lineage>
</organism>